<evidence type="ECO:0000313" key="4">
    <source>
        <dbReference type="EMBL" id="HJC71161.1"/>
    </source>
</evidence>
<evidence type="ECO:0000313" key="5">
    <source>
        <dbReference type="Proteomes" id="UP000823854"/>
    </source>
</evidence>
<dbReference type="Gene3D" id="3.30.470.20">
    <property type="entry name" value="ATP-grasp fold, B domain"/>
    <property type="match status" value="1"/>
</dbReference>
<dbReference type="GO" id="GO:0005524">
    <property type="term" value="F:ATP binding"/>
    <property type="evidence" value="ECO:0007669"/>
    <property type="project" value="InterPro"/>
</dbReference>
<dbReference type="InterPro" id="IPR036637">
    <property type="entry name" value="Phosphohistidine_dom_sf"/>
</dbReference>
<dbReference type="InterPro" id="IPR051549">
    <property type="entry name" value="PEP_Utilizing_Enz"/>
</dbReference>
<protein>
    <submittedName>
        <fullName evidence="4">Pyruvate, phosphate dikinase</fullName>
    </submittedName>
</protein>
<dbReference type="SUPFAM" id="SSF52009">
    <property type="entry name" value="Phosphohistidine domain"/>
    <property type="match status" value="1"/>
</dbReference>
<evidence type="ECO:0000259" key="2">
    <source>
        <dbReference type="Pfam" id="PF00391"/>
    </source>
</evidence>
<gene>
    <name evidence="4" type="ORF">H9932_15995</name>
</gene>
<name>A0A9D2Q2J2_9MICO</name>
<comment type="caution">
    <text evidence="4">The sequence shown here is derived from an EMBL/GenBank/DDBJ whole genome shotgun (WGS) entry which is preliminary data.</text>
</comment>
<reference evidence="4" key="2">
    <citation type="submission" date="2021-04" db="EMBL/GenBank/DDBJ databases">
        <authorList>
            <person name="Gilroy R."/>
        </authorList>
    </citation>
    <scope>NUCLEOTIDE SEQUENCE</scope>
    <source>
        <strain evidence="4">CHK130-7132</strain>
    </source>
</reference>
<dbReference type="Pfam" id="PF00391">
    <property type="entry name" value="PEP-utilizers"/>
    <property type="match status" value="1"/>
</dbReference>
<dbReference type="InterPro" id="IPR002192">
    <property type="entry name" value="PPDK_AMP/ATP-bd"/>
</dbReference>
<dbReference type="GO" id="GO:0016301">
    <property type="term" value="F:kinase activity"/>
    <property type="evidence" value="ECO:0007669"/>
    <property type="project" value="InterPro"/>
</dbReference>
<accession>A0A9D2Q2J2</accession>
<organism evidence="4 5">
    <name type="scientific">Candidatus Brachybacterium intestinipullorum</name>
    <dbReference type="NCBI Taxonomy" id="2838512"/>
    <lineage>
        <taxon>Bacteria</taxon>
        <taxon>Bacillati</taxon>
        <taxon>Actinomycetota</taxon>
        <taxon>Actinomycetes</taxon>
        <taxon>Micrococcales</taxon>
        <taxon>Dermabacteraceae</taxon>
        <taxon>Brachybacterium</taxon>
    </lineage>
</organism>
<dbReference type="InterPro" id="IPR013815">
    <property type="entry name" value="ATP_grasp_subdomain_1"/>
</dbReference>
<evidence type="ECO:0000256" key="1">
    <source>
        <dbReference type="SAM" id="MobiDB-lite"/>
    </source>
</evidence>
<keyword evidence="4" id="KW-0670">Pyruvate</keyword>
<feature type="domain" description="PEP-utilising enzyme mobile" evidence="2">
    <location>
        <begin position="329"/>
        <end position="399"/>
    </location>
</feature>
<feature type="domain" description="Pyruvate phosphate dikinase AMP/ATP-binding" evidence="3">
    <location>
        <begin position="13"/>
        <end position="283"/>
    </location>
</feature>
<dbReference type="EMBL" id="DWWC01000346">
    <property type="protein sequence ID" value="HJC71161.1"/>
    <property type="molecule type" value="Genomic_DNA"/>
</dbReference>
<sequence>MRLPMLGEETRAELGGKAAPLAVLRRAGFPVPAGFSVPLSEFERHLAACRAPGASGTEIRDRLVAQGADATLRADLADALDALPGGRDTPVAVRSSATTEDSPETAGAGLHETILGVRGPDAMAEAVMRCWASWWSPRRLDAPPRTGEEDADGMAVLVQVLVDADAAGVLFTGERRVLEAVHGLGESLVGGAVTPDAWEVEDTGIRDHRPGSQDLRAVRRGDRVLREPLPAALRDRAPLGEDRVLEIDALGRRVEEHLGGPVDLEWAVDAAGVHLLQARPLTAVLPEPSDEGSDGDGAGTVLHGVGASGGTATGPVRVLRSVAELSRVRPGDVLLARGTDPAWTPLFPLIAAVVTETGGMLSHAAIVAREVGIPAVLAVPEAMERLEVGAEVRVDGERGTVAVIEPRSPARGPGRAPGDG</sequence>
<dbReference type="InterPro" id="IPR008279">
    <property type="entry name" value="PEP-util_enz_mobile_dom"/>
</dbReference>
<dbReference type="Gene3D" id="3.50.30.10">
    <property type="entry name" value="Phosphohistidine domain"/>
    <property type="match status" value="1"/>
</dbReference>
<evidence type="ECO:0000259" key="3">
    <source>
        <dbReference type="Pfam" id="PF01326"/>
    </source>
</evidence>
<dbReference type="Proteomes" id="UP000823854">
    <property type="component" value="Unassembled WGS sequence"/>
</dbReference>
<dbReference type="AlphaFoldDB" id="A0A9D2Q2J2"/>
<dbReference type="PANTHER" id="PTHR43615:SF1">
    <property type="entry name" value="PPDK_N DOMAIN-CONTAINING PROTEIN"/>
    <property type="match status" value="1"/>
</dbReference>
<proteinExistence type="predicted"/>
<dbReference type="Pfam" id="PF01326">
    <property type="entry name" value="PPDK_N"/>
    <property type="match status" value="1"/>
</dbReference>
<dbReference type="Gene3D" id="3.30.1490.20">
    <property type="entry name" value="ATP-grasp fold, A domain"/>
    <property type="match status" value="1"/>
</dbReference>
<reference evidence="4" key="1">
    <citation type="journal article" date="2021" name="PeerJ">
        <title>Extensive microbial diversity within the chicken gut microbiome revealed by metagenomics and culture.</title>
        <authorList>
            <person name="Gilroy R."/>
            <person name="Ravi A."/>
            <person name="Getino M."/>
            <person name="Pursley I."/>
            <person name="Horton D.L."/>
            <person name="Alikhan N.F."/>
            <person name="Baker D."/>
            <person name="Gharbi K."/>
            <person name="Hall N."/>
            <person name="Watson M."/>
            <person name="Adriaenssens E.M."/>
            <person name="Foster-Nyarko E."/>
            <person name="Jarju S."/>
            <person name="Secka A."/>
            <person name="Antonio M."/>
            <person name="Oren A."/>
            <person name="Chaudhuri R.R."/>
            <person name="La Ragione R."/>
            <person name="Hildebrand F."/>
            <person name="Pallen M.J."/>
        </authorList>
    </citation>
    <scope>NUCLEOTIDE SEQUENCE</scope>
    <source>
        <strain evidence="4">CHK130-7132</strain>
    </source>
</reference>
<dbReference type="PANTHER" id="PTHR43615">
    <property type="entry name" value="PHOSPHOENOLPYRUVATE SYNTHASE-RELATED"/>
    <property type="match status" value="1"/>
</dbReference>
<feature type="region of interest" description="Disordered" evidence="1">
    <location>
        <begin position="399"/>
        <end position="420"/>
    </location>
</feature>
<dbReference type="SUPFAM" id="SSF56059">
    <property type="entry name" value="Glutathione synthetase ATP-binding domain-like"/>
    <property type="match status" value="1"/>
</dbReference>
<feature type="region of interest" description="Disordered" evidence="1">
    <location>
        <begin position="87"/>
        <end position="108"/>
    </location>
</feature>